<dbReference type="EMBL" id="BJLF01000004">
    <property type="protein sequence ID" value="GEA50296.1"/>
    <property type="molecule type" value="Genomic_DNA"/>
</dbReference>
<keyword evidence="2" id="KW-0328">Glycosyltransferase</keyword>
<reference evidence="5 6" key="1">
    <citation type="submission" date="2019-06" db="EMBL/GenBank/DDBJ databases">
        <title>Whole genome shotgun sequence of Vibrio inusitatus NBRC 102082.</title>
        <authorList>
            <person name="Hosoyama A."/>
            <person name="Uohara A."/>
            <person name="Ohji S."/>
            <person name="Ichikawa N."/>
        </authorList>
    </citation>
    <scope>NUCLEOTIDE SEQUENCE [LARGE SCALE GENOMIC DNA]</scope>
    <source>
        <strain evidence="5 6">NBRC 102082</strain>
    </source>
</reference>
<evidence type="ECO:0000256" key="3">
    <source>
        <dbReference type="ARBA" id="ARBA00022679"/>
    </source>
</evidence>
<evidence type="ECO:0000256" key="4">
    <source>
        <dbReference type="SAM" id="Phobius"/>
    </source>
</evidence>
<organism evidence="5 6">
    <name type="scientific">Vibrio inusitatus NBRC 102082</name>
    <dbReference type="NCBI Taxonomy" id="1219070"/>
    <lineage>
        <taxon>Bacteria</taxon>
        <taxon>Pseudomonadati</taxon>
        <taxon>Pseudomonadota</taxon>
        <taxon>Gammaproteobacteria</taxon>
        <taxon>Vibrionales</taxon>
        <taxon>Vibrionaceae</taxon>
        <taxon>Vibrio</taxon>
    </lineage>
</organism>
<dbReference type="PANTHER" id="PTHR43630:SF1">
    <property type="entry name" value="POLY-BETA-1,6-N-ACETYL-D-GLUCOSAMINE SYNTHASE"/>
    <property type="match status" value="1"/>
</dbReference>
<dbReference type="PANTHER" id="PTHR43630">
    <property type="entry name" value="POLY-BETA-1,6-N-ACETYL-D-GLUCOSAMINE SYNTHASE"/>
    <property type="match status" value="1"/>
</dbReference>
<gene>
    <name evidence="5" type="ORF">VIN01S_11000</name>
</gene>
<sequence>MSTYHALLVTVFMVASFLIVYHHVGYPLLLKLIAKRTTKQKTMVTVRHFQDTALDTKRPSITIIVPAFNEEEWIADKIRNIASLDYPNKKLSVKIICDGCSDNTANIAIATIQEAICADTLFEIVEHKQNRGKVAIINEAMESIQSDLTVLSDVTSLVSIDALLIAESHFENEQVGVVNGTYSLFDSGSEGEEKYWQYQSSIKSAEANLATSIGSHGAFYVFRSHLFQPLASNSINDDFILPMRIVEKGYLADYDTNVIATEMQPTQLSDDFSRRLRISAGNMQQAITLIGLFHPKFKTIAFAFFSGKGLRLLMPYLMFATLVSSALLQQYVIFQIAFYLQLAIYASSLVCWICPPLLSFKPLGLIHYILLGHTANLIGGLRYLVIKNSH</sequence>
<evidence type="ECO:0000256" key="2">
    <source>
        <dbReference type="ARBA" id="ARBA00022676"/>
    </source>
</evidence>
<evidence type="ECO:0000256" key="1">
    <source>
        <dbReference type="ARBA" id="ARBA00006739"/>
    </source>
</evidence>
<protein>
    <submittedName>
        <fullName evidence="5">Glycosyl transferase</fullName>
    </submittedName>
</protein>
<keyword evidence="4" id="KW-1133">Transmembrane helix</keyword>
<dbReference type="Pfam" id="PF13641">
    <property type="entry name" value="Glyco_tranf_2_3"/>
    <property type="match status" value="1"/>
</dbReference>
<feature type="transmembrane region" description="Helical" evidence="4">
    <location>
        <begin position="6"/>
        <end position="29"/>
    </location>
</feature>
<dbReference type="GO" id="GO:0016757">
    <property type="term" value="F:glycosyltransferase activity"/>
    <property type="evidence" value="ECO:0007669"/>
    <property type="project" value="UniProtKB-KW"/>
</dbReference>
<evidence type="ECO:0000313" key="5">
    <source>
        <dbReference type="EMBL" id="GEA50296.1"/>
    </source>
</evidence>
<evidence type="ECO:0000313" key="6">
    <source>
        <dbReference type="Proteomes" id="UP000318717"/>
    </source>
</evidence>
<feature type="transmembrane region" description="Helical" evidence="4">
    <location>
        <begin position="365"/>
        <end position="385"/>
    </location>
</feature>
<dbReference type="Gene3D" id="3.90.550.10">
    <property type="entry name" value="Spore Coat Polysaccharide Biosynthesis Protein SpsA, Chain A"/>
    <property type="match status" value="1"/>
</dbReference>
<dbReference type="OrthoDB" id="9766971at2"/>
<accession>A0A4Y3HT83</accession>
<dbReference type="RefSeq" id="WP_141344689.1">
    <property type="nucleotide sequence ID" value="NZ_BJLF01000004.1"/>
</dbReference>
<dbReference type="SUPFAM" id="SSF53448">
    <property type="entry name" value="Nucleotide-diphospho-sugar transferases"/>
    <property type="match status" value="1"/>
</dbReference>
<proteinExistence type="inferred from homology"/>
<dbReference type="CDD" id="cd06439">
    <property type="entry name" value="CESA_like_1"/>
    <property type="match status" value="1"/>
</dbReference>
<dbReference type="InterPro" id="IPR029044">
    <property type="entry name" value="Nucleotide-diphossugar_trans"/>
</dbReference>
<feature type="transmembrane region" description="Helical" evidence="4">
    <location>
        <begin position="312"/>
        <end position="332"/>
    </location>
</feature>
<keyword evidence="4" id="KW-0472">Membrane</keyword>
<feature type="transmembrane region" description="Helical" evidence="4">
    <location>
        <begin position="338"/>
        <end position="358"/>
    </location>
</feature>
<comment type="caution">
    <text evidence="5">The sequence shown here is derived from an EMBL/GenBank/DDBJ whole genome shotgun (WGS) entry which is preliminary data.</text>
</comment>
<keyword evidence="3 5" id="KW-0808">Transferase</keyword>
<name>A0A4Y3HT83_9VIBR</name>
<keyword evidence="4" id="KW-0812">Transmembrane</keyword>
<dbReference type="AlphaFoldDB" id="A0A4Y3HT83"/>
<dbReference type="Proteomes" id="UP000318717">
    <property type="component" value="Unassembled WGS sequence"/>
</dbReference>
<keyword evidence="6" id="KW-1185">Reference proteome</keyword>
<comment type="similarity">
    <text evidence="1">Belongs to the glycosyltransferase 2 family.</text>
</comment>